<feature type="non-terminal residue" evidence="1">
    <location>
        <position position="64"/>
    </location>
</feature>
<dbReference type="EMBL" id="BARU01017111">
    <property type="protein sequence ID" value="GAH56465.1"/>
    <property type="molecule type" value="Genomic_DNA"/>
</dbReference>
<name>X1HHG4_9ZZZZ</name>
<dbReference type="AlphaFoldDB" id="X1HHG4"/>
<organism evidence="1">
    <name type="scientific">marine sediment metagenome</name>
    <dbReference type="NCBI Taxonomy" id="412755"/>
    <lineage>
        <taxon>unclassified sequences</taxon>
        <taxon>metagenomes</taxon>
        <taxon>ecological metagenomes</taxon>
    </lineage>
</organism>
<proteinExistence type="predicted"/>
<reference evidence="1" key="1">
    <citation type="journal article" date="2014" name="Front. Microbiol.">
        <title>High frequency of phylogenetically diverse reductive dehalogenase-homologous genes in deep subseafloor sedimentary metagenomes.</title>
        <authorList>
            <person name="Kawai M."/>
            <person name="Futagami T."/>
            <person name="Toyoda A."/>
            <person name="Takaki Y."/>
            <person name="Nishi S."/>
            <person name="Hori S."/>
            <person name="Arai W."/>
            <person name="Tsubouchi T."/>
            <person name="Morono Y."/>
            <person name="Uchiyama I."/>
            <person name="Ito T."/>
            <person name="Fujiyama A."/>
            <person name="Inagaki F."/>
            <person name="Takami H."/>
        </authorList>
    </citation>
    <scope>NUCLEOTIDE SEQUENCE</scope>
    <source>
        <strain evidence="1">Expedition CK06-06</strain>
    </source>
</reference>
<accession>X1HHG4</accession>
<comment type="caution">
    <text evidence="1">The sequence shown here is derived from an EMBL/GenBank/DDBJ whole genome shotgun (WGS) entry which is preliminary data.</text>
</comment>
<protein>
    <submittedName>
        <fullName evidence="1">Uncharacterized protein</fullName>
    </submittedName>
</protein>
<evidence type="ECO:0000313" key="1">
    <source>
        <dbReference type="EMBL" id="GAH56465.1"/>
    </source>
</evidence>
<gene>
    <name evidence="1" type="ORF">S03H2_28405</name>
</gene>
<sequence>MPLSVTGQEIPEIKVSPEFIKIDLRGGEYNITILTVTWTGEDALLCNISTNITLDRPGNASEGI</sequence>